<organism evidence="4 5">
    <name type="scientific">Candidatus Iainarchaeum sp</name>
    <dbReference type="NCBI Taxonomy" id="3101447"/>
    <lineage>
        <taxon>Archaea</taxon>
        <taxon>Candidatus Iainarchaeota</taxon>
        <taxon>Candidatus Iainarchaeia</taxon>
        <taxon>Candidatus Iainarchaeales</taxon>
        <taxon>Candidatus Iainarchaeaceae</taxon>
        <taxon>Candidatus Iainarchaeum</taxon>
    </lineage>
</organism>
<comment type="similarity">
    <text evidence="3">Belongs to the eukaryotic ribosomal protein eS1 family.</text>
</comment>
<evidence type="ECO:0000313" key="4">
    <source>
        <dbReference type="EMBL" id="RLG70148.1"/>
    </source>
</evidence>
<evidence type="ECO:0000256" key="1">
    <source>
        <dbReference type="ARBA" id="ARBA00022980"/>
    </source>
</evidence>
<gene>
    <name evidence="3" type="primary">rps3ae</name>
    <name evidence="4" type="ORF">DRO07_00915</name>
</gene>
<keyword evidence="2 3" id="KW-0687">Ribonucleoprotein</keyword>
<comment type="caution">
    <text evidence="4">The sequence shown here is derived from an EMBL/GenBank/DDBJ whole genome shotgun (WGS) entry which is preliminary data.</text>
</comment>
<dbReference type="SMART" id="SM01397">
    <property type="entry name" value="Ribosomal_S3Ae"/>
    <property type="match status" value="1"/>
</dbReference>
<dbReference type="InterPro" id="IPR030838">
    <property type="entry name" value="Ribosomal_eS1_arc"/>
</dbReference>
<dbReference type="GO" id="GO:0006412">
    <property type="term" value="P:translation"/>
    <property type="evidence" value="ECO:0007669"/>
    <property type="project" value="UniProtKB-UniRule"/>
</dbReference>
<dbReference type="GO" id="GO:0003735">
    <property type="term" value="F:structural constituent of ribosome"/>
    <property type="evidence" value="ECO:0007669"/>
    <property type="project" value="InterPro"/>
</dbReference>
<evidence type="ECO:0000313" key="5">
    <source>
        <dbReference type="Proteomes" id="UP000277633"/>
    </source>
</evidence>
<keyword evidence="1 3" id="KW-0689">Ribosomal protein</keyword>
<protein>
    <recommendedName>
        <fullName evidence="3">Small ribosomal subunit protein eS1</fullName>
    </recommendedName>
</protein>
<dbReference type="Pfam" id="PF01015">
    <property type="entry name" value="Ribosomal_S3Ae"/>
    <property type="match status" value="1"/>
</dbReference>
<name>A0A497JGH3_9ARCH</name>
<evidence type="ECO:0000256" key="3">
    <source>
        <dbReference type="HAMAP-Rule" id="MF_00359"/>
    </source>
</evidence>
<dbReference type="GO" id="GO:0005840">
    <property type="term" value="C:ribosome"/>
    <property type="evidence" value="ECO:0007669"/>
    <property type="project" value="UniProtKB-KW"/>
</dbReference>
<dbReference type="EMBL" id="QMWO01000019">
    <property type="protein sequence ID" value="RLG70148.1"/>
    <property type="molecule type" value="Genomic_DNA"/>
</dbReference>
<reference evidence="4 5" key="1">
    <citation type="submission" date="2018-06" db="EMBL/GenBank/DDBJ databases">
        <title>Extensive metabolic versatility and redundancy in microbially diverse, dynamic hydrothermal sediments.</title>
        <authorList>
            <person name="Dombrowski N."/>
            <person name="Teske A."/>
            <person name="Baker B.J."/>
        </authorList>
    </citation>
    <scope>NUCLEOTIDE SEQUENCE [LARGE SCALE GENOMIC DNA]</scope>
    <source>
        <strain evidence="4">B9_G13</strain>
    </source>
</reference>
<sequence length="196" mass="22414">MVAKKKKKTVDKWKRKKWFKIVAPKLFNELVIGETPAEKEAQAMNRVVEASLADLTGQRKFRHITVRLRITNITNDKAITRTIGCKVDNSYLKRMVRRRRTKVENVTVVETADKNKVKVSAVTICGTRVEKAKEKAVRKAMGEVISAEAKKAKFDIFMQQLMFGNISTKIFNSIKNIAPIQRVEIVKANLLEEAKR</sequence>
<dbReference type="GO" id="GO:1990904">
    <property type="term" value="C:ribonucleoprotein complex"/>
    <property type="evidence" value="ECO:0007669"/>
    <property type="project" value="UniProtKB-KW"/>
</dbReference>
<dbReference type="AlphaFoldDB" id="A0A497JGH3"/>
<evidence type="ECO:0000256" key="2">
    <source>
        <dbReference type="ARBA" id="ARBA00023274"/>
    </source>
</evidence>
<accession>A0A497JGH3</accession>
<dbReference type="Proteomes" id="UP000277633">
    <property type="component" value="Unassembled WGS sequence"/>
</dbReference>
<proteinExistence type="inferred from homology"/>
<dbReference type="HAMAP" id="MF_00359">
    <property type="entry name" value="Ribosomal_eS1"/>
    <property type="match status" value="1"/>
</dbReference>
<dbReference type="InterPro" id="IPR001593">
    <property type="entry name" value="Ribosomal_eS1"/>
</dbReference>